<dbReference type="InterPro" id="IPR023393">
    <property type="entry name" value="START-like_dom_sf"/>
</dbReference>
<feature type="domain" description="Activator of Hsp90 ATPase homologue 1/2-like C-terminal" evidence="2">
    <location>
        <begin position="13"/>
        <end position="148"/>
    </location>
</feature>
<dbReference type="SUPFAM" id="SSF55961">
    <property type="entry name" value="Bet v1-like"/>
    <property type="match status" value="1"/>
</dbReference>
<sequence length="152" mass="17182">MTDRELVLTRIVDVPADKLYRGWTEPELMKQWFAPKPFTVPVAETDVRPGGTSFVVMKDPDGNEYPNRGVYLDVTPGEKIVFTDAFTEAWTPSDKPFFVGTITFEDLGGGQTRYTATARHWTVEDKQAHEQMGFHEGWGICLDQLVEVARAL</sequence>
<gene>
    <name evidence="3" type="ORF">GGQ61_002728</name>
</gene>
<dbReference type="Proteomes" id="UP000530564">
    <property type="component" value="Unassembled WGS sequence"/>
</dbReference>
<dbReference type="RefSeq" id="WP_183773587.1">
    <property type="nucleotide sequence ID" value="NZ_JACIDK010000003.1"/>
</dbReference>
<dbReference type="Pfam" id="PF08327">
    <property type="entry name" value="AHSA1"/>
    <property type="match status" value="1"/>
</dbReference>
<comment type="similarity">
    <text evidence="1">Belongs to the AHA1 family.</text>
</comment>
<keyword evidence="4" id="KW-1185">Reference proteome</keyword>
<proteinExistence type="inferred from homology"/>
<dbReference type="AlphaFoldDB" id="A0A840A3B2"/>
<evidence type="ECO:0000259" key="2">
    <source>
        <dbReference type="Pfam" id="PF08327"/>
    </source>
</evidence>
<accession>A0A840A3B2</accession>
<comment type="caution">
    <text evidence="3">The sequence shown here is derived from an EMBL/GenBank/DDBJ whole genome shotgun (WGS) entry which is preliminary data.</text>
</comment>
<organism evidence="3 4">
    <name type="scientific">Phenylobacterium haematophilum</name>
    <dbReference type="NCBI Taxonomy" id="98513"/>
    <lineage>
        <taxon>Bacteria</taxon>
        <taxon>Pseudomonadati</taxon>
        <taxon>Pseudomonadota</taxon>
        <taxon>Alphaproteobacteria</taxon>
        <taxon>Caulobacterales</taxon>
        <taxon>Caulobacteraceae</taxon>
        <taxon>Phenylobacterium</taxon>
    </lineage>
</organism>
<protein>
    <submittedName>
        <fullName evidence="3">Uncharacterized protein YndB with AHSA1/START domain</fullName>
    </submittedName>
</protein>
<name>A0A840A3B2_9CAUL</name>
<dbReference type="CDD" id="cd08896">
    <property type="entry name" value="SRPBCC_CalC_Aha1-like_3"/>
    <property type="match status" value="1"/>
</dbReference>
<dbReference type="EMBL" id="JACIDK010000003">
    <property type="protein sequence ID" value="MBB3892000.1"/>
    <property type="molecule type" value="Genomic_DNA"/>
</dbReference>
<evidence type="ECO:0000313" key="3">
    <source>
        <dbReference type="EMBL" id="MBB3892000.1"/>
    </source>
</evidence>
<evidence type="ECO:0000313" key="4">
    <source>
        <dbReference type="Proteomes" id="UP000530564"/>
    </source>
</evidence>
<dbReference type="Gene3D" id="3.30.530.20">
    <property type="match status" value="1"/>
</dbReference>
<dbReference type="InterPro" id="IPR013538">
    <property type="entry name" value="ASHA1/2-like_C"/>
</dbReference>
<reference evidence="3 4" key="1">
    <citation type="submission" date="2020-08" db="EMBL/GenBank/DDBJ databases">
        <title>Genomic Encyclopedia of Type Strains, Phase IV (KMG-IV): sequencing the most valuable type-strain genomes for metagenomic binning, comparative biology and taxonomic classification.</title>
        <authorList>
            <person name="Goeker M."/>
        </authorList>
    </citation>
    <scope>NUCLEOTIDE SEQUENCE [LARGE SCALE GENOMIC DNA]</scope>
    <source>
        <strain evidence="3 4">DSM 21793</strain>
    </source>
</reference>
<evidence type="ECO:0000256" key="1">
    <source>
        <dbReference type="ARBA" id="ARBA00006817"/>
    </source>
</evidence>